<dbReference type="Gene3D" id="2.60.40.10">
    <property type="entry name" value="Immunoglobulins"/>
    <property type="match status" value="1"/>
</dbReference>
<dbReference type="InterPro" id="IPR001460">
    <property type="entry name" value="PCN-bd_Tpept"/>
</dbReference>
<dbReference type="RefSeq" id="WP_380701642.1">
    <property type="nucleotide sequence ID" value="NZ_JBHSAP010000005.1"/>
</dbReference>
<keyword evidence="13" id="KW-0961">Cell wall biogenesis/degradation</keyword>
<dbReference type="InterPro" id="IPR013783">
    <property type="entry name" value="Ig-like_fold"/>
</dbReference>
<evidence type="ECO:0000256" key="7">
    <source>
        <dbReference type="ARBA" id="ARBA00022801"/>
    </source>
</evidence>
<reference evidence="21" key="1">
    <citation type="journal article" date="2019" name="Int. J. Syst. Evol. Microbiol.">
        <title>The Global Catalogue of Microorganisms (GCM) 10K type strain sequencing project: providing services to taxonomists for standard genome sequencing and annotation.</title>
        <authorList>
            <consortium name="The Broad Institute Genomics Platform"/>
            <consortium name="The Broad Institute Genome Sequencing Center for Infectious Disease"/>
            <person name="Wu L."/>
            <person name="Ma J."/>
        </authorList>
    </citation>
    <scope>NUCLEOTIDE SEQUENCE [LARGE SCALE GENOMIC DNA]</scope>
    <source>
        <strain evidence="21">IBRC-M 10813</strain>
    </source>
</reference>
<dbReference type="Proteomes" id="UP001595843">
    <property type="component" value="Unassembled WGS sequence"/>
</dbReference>
<evidence type="ECO:0000259" key="18">
    <source>
        <dbReference type="Pfam" id="PF00905"/>
    </source>
</evidence>
<keyword evidence="12" id="KW-0511">Multifunctional enzyme</keyword>
<evidence type="ECO:0000256" key="14">
    <source>
        <dbReference type="ARBA" id="ARBA00034000"/>
    </source>
</evidence>
<evidence type="ECO:0000256" key="1">
    <source>
        <dbReference type="ARBA" id="ARBA00022475"/>
    </source>
</evidence>
<feature type="region of interest" description="Disordered" evidence="16">
    <location>
        <begin position="767"/>
        <end position="875"/>
    </location>
</feature>
<dbReference type="InterPro" id="IPR050396">
    <property type="entry name" value="Glycosyltr_51/Transpeptidase"/>
</dbReference>
<dbReference type="Gene3D" id="1.10.3810.10">
    <property type="entry name" value="Biosynthetic peptidoglycan transglycosylase-like"/>
    <property type="match status" value="1"/>
</dbReference>
<evidence type="ECO:0000256" key="17">
    <source>
        <dbReference type="SAM" id="Phobius"/>
    </source>
</evidence>
<feature type="compositionally biased region" description="Basic and acidic residues" evidence="16">
    <location>
        <begin position="788"/>
        <end position="805"/>
    </location>
</feature>
<comment type="catalytic activity">
    <reaction evidence="14">
        <text>Preferential cleavage: (Ac)2-L-Lys-D-Ala-|-D-Ala. Also transpeptidation of peptidyl-alanyl moieties that are N-acyl substituents of D-alanine.</text>
        <dbReference type="EC" id="3.4.16.4"/>
    </reaction>
</comment>
<dbReference type="Pfam" id="PF00905">
    <property type="entry name" value="Transpeptidase"/>
    <property type="match status" value="1"/>
</dbReference>
<dbReference type="InterPro" id="IPR001264">
    <property type="entry name" value="Glyco_trans_51"/>
</dbReference>
<evidence type="ECO:0000256" key="11">
    <source>
        <dbReference type="ARBA" id="ARBA00023136"/>
    </source>
</evidence>
<organism evidence="20 21">
    <name type="scientific">Salinithrix halophila</name>
    <dbReference type="NCBI Taxonomy" id="1485204"/>
    <lineage>
        <taxon>Bacteria</taxon>
        <taxon>Bacillati</taxon>
        <taxon>Bacillota</taxon>
        <taxon>Bacilli</taxon>
        <taxon>Bacillales</taxon>
        <taxon>Thermoactinomycetaceae</taxon>
        <taxon>Salinithrix</taxon>
    </lineage>
</organism>
<keyword evidence="1" id="KW-1003">Cell membrane</keyword>
<feature type="region of interest" description="Disordered" evidence="16">
    <location>
        <begin position="715"/>
        <end position="737"/>
    </location>
</feature>
<evidence type="ECO:0000256" key="3">
    <source>
        <dbReference type="ARBA" id="ARBA00022670"/>
    </source>
</evidence>
<accession>A0ABV8JCP1</accession>
<protein>
    <submittedName>
        <fullName evidence="20">Transglycosylase domain-containing protein</fullName>
    </submittedName>
</protein>
<dbReference type="InterPro" id="IPR023346">
    <property type="entry name" value="Lysozyme-like_dom_sf"/>
</dbReference>
<feature type="compositionally biased region" description="Basic residues" evidence="16">
    <location>
        <begin position="21"/>
        <end position="32"/>
    </location>
</feature>
<proteinExistence type="predicted"/>
<keyword evidence="21" id="KW-1185">Reference proteome</keyword>
<evidence type="ECO:0000256" key="5">
    <source>
        <dbReference type="ARBA" id="ARBA00022679"/>
    </source>
</evidence>
<dbReference type="Gene3D" id="3.40.710.10">
    <property type="entry name" value="DD-peptidase/beta-lactamase superfamily"/>
    <property type="match status" value="1"/>
</dbReference>
<keyword evidence="3" id="KW-0645">Protease</keyword>
<evidence type="ECO:0000256" key="10">
    <source>
        <dbReference type="ARBA" id="ARBA00022989"/>
    </source>
</evidence>
<dbReference type="InterPro" id="IPR012338">
    <property type="entry name" value="Beta-lactam/transpept-like"/>
</dbReference>
<dbReference type="Pfam" id="PF00912">
    <property type="entry name" value="Transgly"/>
    <property type="match status" value="1"/>
</dbReference>
<dbReference type="PANTHER" id="PTHR32282">
    <property type="entry name" value="BINDING PROTEIN TRANSPEPTIDASE, PUTATIVE-RELATED"/>
    <property type="match status" value="1"/>
</dbReference>
<evidence type="ECO:0000256" key="6">
    <source>
        <dbReference type="ARBA" id="ARBA00022692"/>
    </source>
</evidence>
<keyword evidence="5" id="KW-0808">Transferase</keyword>
<evidence type="ECO:0000256" key="15">
    <source>
        <dbReference type="ARBA" id="ARBA00049902"/>
    </source>
</evidence>
<evidence type="ECO:0000313" key="20">
    <source>
        <dbReference type="EMBL" id="MFC4075580.1"/>
    </source>
</evidence>
<feature type="domain" description="Penicillin-binding protein transpeptidase" evidence="18">
    <location>
        <begin position="385"/>
        <end position="657"/>
    </location>
</feature>
<evidence type="ECO:0000256" key="9">
    <source>
        <dbReference type="ARBA" id="ARBA00022984"/>
    </source>
</evidence>
<comment type="catalytic activity">
    <reaction evidence="15">
        <text>[GlcNAc-(1-&gt;4)-Mur2Ac(oyl-L-Ala-gamma-D-Glu-L-Lys-D-Ala-D-Ala)](n)-di-trans,octa-cis-undecaprenyl diphosphate + beta-D-GlcNAc-(1-&gt;4)-Mur2Ac(oyl-L-Ala-gamma-D-Glu-L-Lys-D-Ala-D-Ala)-di-trans,octa-cis-undecaprenyl diphosphate = [GlcNAc-(1-&gt;4)-Mur2Ac(oyl-L-Ala-gamma-D-Glu-L-Lys-D-Ala-D-Ala)](n+1)-di-trans,octa-cis-undecaprenyl diphosphate + di-trans,octa-cis-undecaprenyl diphosphate + H(+)</text>
        <dbReference type="Rhea" id="RHEA:23708"/>
        <dbReference type="Rhea" id="RHEA-COMP:9602"/>
        <dbReference type="Rhea" id="RHEA-COMP:9603"/>
        <dbReference type="ChEBI" id="CHEBI:15378"/>
        <dbReference type="ChEBI" id="CHEBI:58405"/>
        <dbReference type="ChEBI" id="CHEBI:60033"/>
        <dbReference type="ChEBI" id="CHEBI:78435"/>
        <dbReference type="EC" id="2.4.99.28"/>
    </reaction>
</comment>
<dbReference type="PANTHER" id="PTHR32282:SF32">
    <property type="entry name" value="PENICILLIN-BINDING PROTEIN 2A"/>
    <property type="match status" value="1"/>
</dbReference>
<keyword evidence="6 17" id="KW-0812">Transmembrane</keyword>
<keyword evidence="10 17" id="KW-1133">Transmembrane helix</keyword>
<evidence type="ECO:0000256" key="8">
    <source>
        <dbReference type="ARBA" id="ARBA00022960"/>
    </source>
</evidence>
<keyword evidence="2" id="KW-0121">Carboxypeptidase</keyword>
<name>A0ABV8JCP1_9BACL</name>
<dbReference type="SUPFAM" id="SSF53955">
    <property type="entry name" value="Lysozyme-like"/>
    <property type="match status" value="1"/>
</dbReference>
<keyword evidence="8" id="KW-0133">Cell shape</keyword>
<dbReference type="EMBL" id="JBHSAP010000005">
    <property type="protein sequence ID" value="MFC4075580.1"/>
    <property type="molecule type" value="Genomic_DNA"/>
</dbReference>
<feature type="compositionally biased region" description="Low complexity" evidence="16">
    <location>
        <begin position="814"/>
        <end position="826"/>
    </location>
</feature>
<evidence type="ECO:0000256" key="2">
    <source>
        <dbReference type="ARBA" id="ARBA00022645"/>
    </source>
</evidence>
<evidence type="ECO:0000256" key="13">
    <source>
        <dbReference type="ARBA" id="ARBA00023316"/>
    </source>
</evidence>
<evidence type="ECO:0000259" key="19">
    <source>
        <dbReference type="Pfam" id="PF00912"/>
    </source>
</evidence>
<dbReference type="InterPro" id="IPR036950">
    <property type="entry name" value="PBP_transglycosylase"/>
</dbReference>
<comment type="caution">
    <text evidence="20">The sequence shown here is derived from an EMBL/GenBank/DDBJ whole genome shotgun (WGS) entry which is preliminary data.</text>
</comment>
<sequence>MDSYRMESGAIPPRSRVQGRSAKRSLGPRKGGRGGASGGGGGGKRFRFFNKKWILLVLMTTLLLVVGGCSAIFMTAKAEDMDQIKKRMEESSSLMDNKGHEAVKLGGTNREFVKISDIKSPELAKAFAKVEDERFYEHNGVDFQGLARAMVKNVIAMGKAEGASTITMQVARNAVLGDREKTYTRKLKEIAVAMDLERNYSKQKILETYINYIDLGNNVRGVKMAAKIYFDKDITKEKLKPEEIALLAGLPKAPYGYDPFSKPEKAKQRRNVVLMKMAEDSTLPPLISEEEKERAQKKPLGVNPDYVKKHIKKGDYSAYKEIVMKEINERYPQLGRDEKELVSSGYKIYTGLDQKAQKAAEAAIKNDKFYQNSAGQVEKGLDAGLTLMNPKNGEIVAIGGGRKYLTGYMNRAKQPMQPGSVIKPITVFGPAVKDKGYNEYSIVQDEPIQIGQWEPQNMTRKVYGEIEMKEMVAKSLNLSTIRLLKDVVKLDRAYDYAQKAGLELTPKDRKSYAALGLGGLTKGVNTIQMAQAYSTFANSQGMLTEGHTIKKIVDPYGNVVPPEKQPKKRQVYDKKTAYYMNRMLKNAVEKGTGVNAQLDDGRPLAGKTGTTQKSKEAWFVGYTPQLVGAVNVFNEKGSEVELTGGGYPAKIFKEVMEVAMEGKPVVDFKNPGVKEPSPPFQLRAVDGLSGGFDGKKVNLQWNDYDESNRVKYRVERSEDGSNWSPIGETPDGAFSDNQIEIPKKKGGFEEFFGGSAEPKQYYYRIVAVDTQPEDGSPAEADPSGSLEVRIDPQGDDKPKKEKPEDQQPEDQQPEDQQPQDQQPQDQQPEDQQPEDQNPLPDGGEEGTQEPPGNERGNGQQGGEDDGGGLFGGDGG</sequence>
<evidence type="ECO:0000256" key="16">
    <source>
        <dbReference type="SAM" id="MobiDB-lite"/>
    </source>
</evidence>
<keyword evidence="9" id="KW-0573">Peptidoglycan synthesis</keyword>
<feature type="domain" description="Glycosyl transferase family 51" evidence="19">
    <location>
        <begin position="107"/>
        <end position="277"/>
    </location>
</feature>
<keyword evidence="4" id="KW-0328">Glycosyltransferase</keyword>
<feature type="region of interest" description="Disordered" evidence="16">
    <location>
        <begin position="1"/>
        <end position="40"/>
    </location>
</feature>
<dbReference type="SUPFAM" id="SSF56601">
    <property type="entry name" value="beta-lactamase/transpeptidase-like"/>
    <property type="match status" value="1"/>
</dbReference>
<evidence type="ECO:0000256" key="12">
    <source>
        <dbReference type="ARBA" id="ARBA00023268"/>
    </source>
</evidence>
<gene>
    <name evidence="20" type="ORF">ACFOUO_02015</name>
</gene>
<keyword evidence="11 17" id="KW-0472">Membrane</keyword>
<feature type="transmembrane region" description="Helical" evidence="17">
    <location>
        <begin position="53"/>
        <end position="76"/>
    </location>
</feature>
<evidence type="ECO:0000256" key="4">
    <source>
        <dbReference type="ARBA" id="ARBA00022676"/>
    </source>
</evidence>
<evidence type="ECO:0000313" key="21">
    <source>
        <dbReference type="Proteomes" id="UP001595843"/>
    </source>
</evidence>
<keyword evidence="7" id="KW-0378">Hydrolase</keyword>